<dbReference type="Proteomes" id="UP001302812">
    <property type="component" value="Unassembled WGS sequence"/>
</dbReference>
<reference evidence="1" key="1">
    <citation type="journal article" date="2023" name="Mol. Phylogenet. Evol.">
        <title>Genome-scale phylogeny and comparative genomics of the fungal order Sordariales.</title>
        <authorList>
            <person name="Hensen N."/>
            <person name="Bonometti L."/>
            <person name="Westerberg I."/>
            <person name="Brannstrom I.O."/>
            <person name="Guillou S."/>
            <person name="Cros-Aarteil S."/>
            <person name="Calhoun S."/>
            <person name="Haridas S."/>
            <person name="Kuo A."/>
            <person name="Mondo S."/>
            <person name="Pangilinan J."/>
            <person name="Riley R."/>
            <person name="LaButti K."/>
            <person name="Andreopoulos B."/>
            <person name="Lipzen A."/>
            <person name="Chen C."/>
            <person name="Yan M."/>
            <person name="Daum C."/>
            <person name="Ng V."/>
            <person name="Clum A."/>
            <person name="Steindorff A."/>
            <person name="Ohm R.A."/>
            <person name="Martin F."/>
            <person name="Silar P."/>
            <person name="Natvig D.O."/>
            <person name="Lalanne C."/>
            <person name="Gautier V."/>
            <person name="Ament-Velasquez S.L."/>
            <person name="Kruys A."/>
            <person name="Hutchinson M.I."/>
            <person name="Powell A.J."/>
            <person name="Barry K."/>
            <person name="Miller A.N."/>
            <person name="Grigoriev I.V."/>
            <person name="Debuchy R."/>
            <person name="Gladieux P."/>
            <person name="Hiltunen Thoren M."/>
            <person name="Johannesson H."/>
        </authorList>
    </citation>
    <scope>NUCLEOTIDE SEQUENCE</scope>
    <source>
        <strain evidence="1">CBS 508.74</strain>
    </source>
</reference>
<organism evidence="1 2">
    <name type="scientific">Canariomyces notabilis</name>
    <dbReference type="NCBI Taxonomy" id="2074819"/>
    <lineage>
        <taxon>Eukaryota</taxon>
        <taxon>Fungi</taxon>
        <taxon>Dikarya</taxon>
        <taxon>Ascomycota</taxon>
        <taxon>Pezizomycotina</taxon>
        <taxon>Sordariomycetes</taxon>
        <taxon>Sordariomycetidae</taxon>
        <taxon>Sordariales</taxon>
        <taxon>Chaetomiaceae</taxon>
        <taxon>Canariomyces</taxon>
    </lineage>
</organism>
<evidence type="ECO:0000313" key="2">
    <source>
        <dbReference type="Proteomes" id="UP001302812"/>
    </source>
</evidence>
<reference evidence="1" key="2">
    <citation type="submission" date="2023-05" db="EMBL/GenBank/DDBJ databases">
        <authorList>
            <consortium name="Lawrence Berkeley National Laboratory"/>
            <person name="Steindorff A."/>
            <person name="Hensen N."/>
            <person name="Bonometti L."/>
            <person name="Westerberg I."/>
            <person name="Brannstrom I.O."/>
            <person name="Guillou S."/>
            <person name="Cros-Aarteil S."/>
            <person name="Calhoun S."/>
            <person name="Haridas S."/>
            <person name="Kuo A."/>
            <person name="Mondo S."/>
            <person name="Pangilinan J."/>
            <person name="Riley R."/>
            <person name="Labutti K."/>
            <person name="Andreopoulos B."/>
            <person name="Lipzen A."/>
            <person name="Chen C."/>
            <person name="Yanf M."/>
            <person name="Daum C."/>
            <person name="Ng V."/>
            <person name="Clum A."/>
            <person name="Ohm R."/>
            <person name="Martin F."/>
            <person name="Silar P."/>
            <person name="Natvig D."/>
            <person name="Lalanne C."/>
            <person name="Gautier V."/>
            <person name="Ament-Velasquez S.L."/>
            <person name="Kruys A."/>
            <person name="Hutchinson M.I."/>
            <person name="Powell A.J."/>
            <person name="Barry K."/>
            <person name="Miller A.N."/>
            <person name="Grigoriev I.V."/>
            <person name="Debuchy R."/>
            <person name="Gladieux P."/>
            <person name="Thoren M.H."/>
            <person name="Johannesson H."/>
        </authorList>
    </citation>
    <scope>NUCLEOTIDE SEQUENCE</scope>
    <source>
        <strain evidence="1">CBS 508.74</strain>
    </source>
</reference>
<dbReference type="GeneID" id="89932663"/>
<protein>
    <submittedName>
        <fullName evidence="1">Uncharacterized protein</fullName>
    </submittedName>
</protein>
<keyword evidence="2" id="KW-1185">Reference proteome</keyword>
<sequence>MQIPPKRPHSDHNPGLPHRRFLTASQVSDKLASFTVSDHVWALGRDSPSPWRAIASDFPGETAHPRHPRAKGTSTPCWHSHGCSNRQFERYLLTLASGKRGCEPYSLTRHMIAVTKLSGCRNLGIQGRIWSHSAPNLTVDFSRPRNCIQCSQDDRI</sequence>
<evidence type="ECO:0000313" key="1">
    <source>
        <dbReference type="EMBL" id="KAK4112264.1"/>
    </source>
</evidence>
<gene>
    <name evidence="1" type="ORF">N656DRAFT_117782</name>
</gene>
<comment type="caution">
    <text evidence="1">The sequence shown here is derived from an EMBL/GenBank/DDBJ whole genome shotgun (WGS) entry which is preliminary data.</text>
</comment>
<accession>A0AAN6TD72</accession>
<dbReference type="EMBL" id="MU853343">
    <property type="protein sequence ID" value="KAK4112264.1"/>
    <property type="molecule type" value="Genomic_DNA"/>
</dbReference>
<proteinExistence type="predicted"/>
<dbReference type="RefSeq" id="XP_064669834.1">
    <property type="nucleotide sequence ID" value="XM_064808540.1"/>
</dbReference>
<dbReference type="AlphaFoldDB" id="A0AAN6TD72"/>
<name>A0AAN6TD72_9PEZI</name>